<dbReference type="EMBL" id="AZGZ01000002">
    <property type="protein sequence ID" value="KZZ97157.1"/>
    <property type="molecule type" value="Genomic_DNA"/>
</dbReference>
<evidence type="ECO:0000313" key="2">
    <source>
        <dbReference type="EMBL" id="KZZ97157.1"/>
    </source>
</evidence>
<dbReference type="GO" id="GO:0004362">
    <property type="term" value="F:glutathione-disulfide reductase (NADPH) activity"/>
    <property type="evidence" value="ECO:0007669"/>
    <property type="project" value="EnsemblFungi"/>
</dbReference>
<protein>
    <submittedName>
        <fullName evidence="2">Grx8p-like protein</fullName>
    </submittedName>
</protein>
<feature type="domain" description="Glutaredoxin" evidence="1">
    <location>
        <begin position="23"/>
        <end position="83"/>
    </location>
</feature>
<name>A0A168CYE2_9EURO</name>
<accession>A0A168CYE2</accession>
<sequence>MSDVTSAARALIAEHRFFQLSANWCPDCVYANALWERLGVKDKIHVFDIGDMPKPEQESWRGAFLEIVGSRNLPTIVIDGKFWGTETRLHELENKGDDALKGELKLAGLL</sequence>
<dbReference type="PROSITE" id="PS51354">
    <property type="entry name" value="GLUTAREDOXIN_2"/>
    <property type="match status" value="1"/>
</dbReference>
<evidence type="ECO:0000313" key="3">
    <source>
        <dbReference type="Proteomes" id="UP000242877"/>
    </source>
</evidence>
<proteinExistence type="predicted"/>
<dbReference type="InterPro" id="IPR002109">
    <property type="entry name" value="Glutaredoxin"/>
</dbReference>
<dbReference type="SUPFAM" id="SSF52833">
    <property type="entry name" value="Thioredoxin-like"/>
    <property type="match status" value="1"/>
</dbReference>
<organism evidence="2 3">
    <name type="scientific">Ascosphaera apis ARSEF 7405</name>
    <dbReference type="NCBI Taxonomy" id="392613"/>
    <lineage>
        <taxon>Eukaryota</taxon>
        <taxon>Fungi</taxon>
        <taxon>Dikarya</taxon>
        <taxon>Ascomycota</taxon>
        <taxon>Pezizomycotina</taxon>
        <taxon>Eurotiomycetes</taxon>
        <taxon>Eurotiomycetidae</taxon>
        <taxon>Onygenales</taxon>
        <taxon>Ascosphaeraceae</taxon>
        <taxon>Ascosphaera</taxon>
    </lineage>
</organism>
<keyword evidence="3" id="KW-1185">Reference proteome</keyword>
<dbReference type="Gene3D" id="3.40.30.10">
    <property type="entry name" value="Glutaredoxin"/>
    <property type="match status" value="1"/>
</dbReference>
<dbReference type="VEuPathDB" id="FungiDB:AAP_00800"/>
<dbReference type="OrthoDB" id="418495at2759"/>
<evidence type="ECO:0000259" key="1">
    <source>
        <dbReference type="Pfam" id="PF00462"/>
    </source>
</evidence>
<dbReference type="InterPro" id="IPR036249">
    <property type="entry name" value="Thioredoxin-like_sf"/>
</dbReference>
<reference evidence="2 3" key="1">
    <citation type="journal article" date="2016" name="Genome Biol. Evol.">
        <title>Divergent and convergent evolution of fungal pathogenicity.</title>
        <authorList>
            <person name="Shang Y."/>
            <person name="Xiao G."/>
            <person name="Zheng P."/>
            <person name="Cen K."/>
            <person name="Zhan S."/>
            <person name="Wang C."/>
        </authorList>
    </citation>
    <scope>NUCLEOTIDE SEQUENCE [LARGE SCALE GENOMIC DNA]</scope>
    <source>
        <strain evidence="2 3">ARSEF 7405</strain>
    </source>
</reference>
<dbReference type="Pfam" id="PF00462">
    <property type="entry name" value="Glutaredoxin"/>
    <property type="match status" value="1"/>
</dbReference>
<dbReference type="Proteomes" id="UP000242877">
    <property type="component" value="Unassembled WGS sequence"/>
</dbReference>
<dbReference type="AlphaFoldDB" id="A0A168CYE2"/>
<comment type="caution">
    <text evidence="2">The sequence shown here is derived from an EMBL/GenBank/DDBJ whole genome shotgun (WGS) entry which is preliminary data.</text>
</comment>
<gene>
    <name evidence="2" type="ORF">AAP_00800</name>
</gene>